<sequence>MGRLQKEQGTAAPSADALRSVVHWNQLPTAVANAADHYMLVGPNGAARYWTVEEVARSFGVAAHSRLMGALLAPEVMTAVQAVECLGRGVHPWMTNWKEIGGTFSRANDCLTPGAACCAPGRLGA</sequence>
<dbReference type="EMBL" id="JBGBPQ010000004">
    <property type="protein sequence ID" value="KAL1525239.1"/>
    <property type="molecule type" value="Genomic_DNA"/>
</dbReference>
<dbReference type="Proteomes" id="UP001515480">
    <property type="component" value="Unassembled WGS sequence"/>
</dbReference>
<organism evidence="1 2">
    <name type="scientific">Prymnesium parvum</name>
    <name type="common">Toxic golden alga</name>
    <dbReference type="NCBI Taxonomy" id="97485"/>
    <lineage>
        <taxon>Eukaryota</taxon>
        <taxon>Haptista</taxon>
        <taxon>Haptophyta</taxon>
        <taxon>Prymnesiophyceae</taxon>
        <taxon>Prymnesiales</taxon>
        <taxon>Prymnesiaceae</taxon>
        <taxon>Prymnesium</taxon>
    </lineage>
</organism>
<keyword evidence="2" id="KW-1185">Reference proteome</keyword>
<protein>
    <submittedName>
        <fullName evidence="1">Uncharacterized protein</fullName>
    </submittedName>
</protein>
<dbReference type="AlphaFoldDB" id="A0AB34JSN9"/>
<evidence type="ECO:0000313" key="2">
    <source>
        <dbReference type="Proteomes" id="UP001515480"/>
    </source>
</evidence>
<evidence type="ECO:0000313" key="1">
    <source>
        <dbReference type="EMBL" id="KAL1525239.1"/>
    </source>
</evidence>
<reference evidence="1 2" key="1">
    <citation type="journal article" date="2024" name="Science">
        <title>Giant polyketide synthase enzymes in the biosynthesis of giant marine polyether toxins.</title>
        <authorList>
            <person name="Fallon T.R."/>
            <person name="Shende V.V."/>
            <person name="Wierzbicki I.H."/>
            <person name="Pendleton A.L."/>
            <person name="Watervoot N.F."/>
            <person name="Auber R.P."/>
            <person name="Gonzalez D.J."/>
            <person name="Wisecaver J.H."/>
            <person name="Moore B.S."/>
        </authorList>
    </citation>
    <scope>NUCLEOTIDE SEQUENCE [LARGE SCALE GENOMIC DNA]</scope>
    <source>
        <strain evidence="1 2">12B1</strain>
    </source>
</reference>
<accession>A0AB34JSN9</accession>
<gene>
    <name evidence="1" type="ORF">AB1Y20_020106</name>
</gene>
<proteinExistence type="predicted"/>
<name>A0AB34JSN9_PRYPA</name>
<comment type="caution">
    <text evidence="1">The sequence shown here is derived from an EMBL/GenBank/DDBJ whole genome shotgun (WGS) entry which is preliminary data.</text>
</comment>